<proteinExistence type="predicted"/>
<feature type="region of interest" description="Disordered" evidence="1">
    <location>
        <begin position="68"/>
        <end position="108"/>
    </location>
</feature>
<protein>
    <submittedName>
        <fullName evidence="2">Uncharacterized protein</fullName>
    </submittedName>
</protein>
<comment type="caution">
    <text evidence="2">The sequence shown here is derived from an EMBL/GenBank/DDBJ whole genome shotgun (WGS) entry which is preliminary data.</text>
</comment>
<feature type="compositionally biased region" description="Polar residues" evidence="1">
    <location>
        <begin position="72"/>
        <end position="84"/>
    </location>
</feature>
<dbReference type="RefSeq" id="XP_031865154.1">
    <property type="nucleotide sequence ID" value="XM_032018746.1"/>
</dbReference>
<sequence>MPCGNISNFISRTRNRFLETLGLTGKPAPKELVISSPFDFQHGPAMSFPGYSQDDISLLKEKALASAAMNPNAKSPTTNVSTPTLDDLEFDFASRPPSRPRSRAESARCGLGRRVVFHARKVSRGVLV</sequence>
<dbReference type="AlphaFoldDB" id="A0A370TAE0"/>
<keyword evidence="3" id="KW-1185">Reference proteome</keyword>
<dbReference type="OrthoDB" id="5226159at2759"/>
<organism evidence="2 3">
    <name type="scientific">Venustampulla echinocandica</name>
    <dbReference type="NCBI Taxonomy" id="2656787"/>
    <lineage>
        <taxon>Eukaryota</taxon>
        <taxon>Fungi</taxon>
        <taxon>Dikarya</taxon>
        <taxon>Ascomycota</taxon>
        <taxon>Pezizomycotina</taxon>
        <taxon>Leotiomycetes</taxon>
        <taxon>Helotiales</taxon>
        <taxon>Pleuroascaceae</taxon>
        <taxon>Venustampulla</taxon>
    </lineage>
</organism>
<dbReference type="GeneID" id="43602972"/>
<gene>
    <name evidence="2" type="ORF">BP5553_10123</name>
</gene>
<dbReference type="EMBL" id="NPIC01000014">
    <property type="protein sequence ID" value="RDL30778.1"/>
    <property type="molecule type" value="Genomic_DNA"/>
</dbReference>
<reference evidence="2 3" key="1">
    <citation type="journal article" date="2018" name="IMA Fungus">
        <title>IMA Genome-F 9: Draft genome sequence of Annulohypoxylon stygium, Aspergillus mulundensis, Berkeleyomyces basicola (syn. Thielaviopsis basicola), Ceratocystis smalleyi, two Cercospora beticola strains, Coleophoma cylindrospora, Fusarium fracticaudum, Phialophora cf. hyalina, and Morchella septimelata.</title>
        <authorList>
            <person name="Wingfield B.D."/>
            <person name="Bills G.F."/>
            <person name="Dong Y."/>
            <person name="Huang W."/>
            <person name="Nel W.J."/>
            <person name="Swalarsk-Parry B.S."/>
            <person name="Vaghefi N."/>
            <person name="Wilken P.M."/>
            <person name="An Z."/>
            <person name="de Beer Z.W."/>
            <person name="De Vos L."/>
            <person name="Chen L."/>
            <person name="Duong T.A."/>
            <person name="Gao Y."/>
            <person name="Hammerbacher A."/>
            <person name="Kikkert J.R."/>
            <person name="Li Y."/>
            <person name="Li H."/>
            <person name="Li K."/>
            <person name="Li Q."/>
            <person name="Liu X."/>
            <person name="Ma X."/>
            <person name="Naidoo K."/>
            <person name="Pethybridge S.J."/>
            <person name="Sun J."/>
            <person name="Steenkamp E.T."/>
            <person name="van der Nest M.A."/>
            <person name="van Wyk S."/>
            <person name="Wingfield M.J."/>
            <person name="Xiong C."/>
            <person name="Yue Q."/>
            <person name="Zhang X."/>
        </authorList>
    </citation>
    <scope>NUCLEOTIDE SEQUENCE [LARGE SCALE GENOMIC DNA]</scope>
    <source>
        <strain evidence="2 3">BP 5553</strain>
    </source>
</reference>
<evidence type="ECO:0000256" key="1">
    <source>
        <dbReference type="SAM" id="MobiDB-lite"/>
    </source>
</evidence>
<accession>A0A370TAE0</accession>
<name>A0A370TAE0_9HELO</name>
<evidence type="ECO:0000313" key="3">
    <source>
        <dbReference type="Proteomes" id="UP000254866"/>
    </source>
</evidence>
<evidence type="ECO:0000313" key="2">
    <source>
        <dbReference type="EMBL" id="RDL30778.1"/>
    </source>
</evidence>
<dbReference type="Proteomes" id="UP000254866">
    <property type="component" value="Unassembled WGS sequence"/>
</dbReference>